<feature type="transmembrane region" description="Helical" evidence="1">
    <location>
        <begin position="97"/>
        <end position="117"/>
    </location>
</feature>
<dbReference type="SUPFAM" id="SSF55073">
    <property type="entry name" value="Nucleotide cyclase"/>
    <property type="match status" value="1"/>
</dbReference>
<feature type="transmembrane region" description="Helical" evidence="1">
    <location>
        <begin position="7"/>
        <end position="26"/>
    </location>
</feature>
<keyword evidence="1" id="KW-0812">Transmembrane</keyword>
<keyword evidence="1" id="KW-1133">Transmembrane helix</keyword>
<dbReference type="CDD" id="cd01949">
    <property type="entry name" value="GGDEF"/>
    <property type="match status" value="1"/>
</dbReference>
<dbReference type="InterPro" id="IPR050706">
    <property type="entry name" value="Cyclic-di-GMP_PDE-like"/>
</dbReference>
<sequence length="752" mass="85945">MVFKNILVLLTIVVSAIYLISNTFISTASTRILLSNGVQFSIGIISFYWLWQVYQQKTTRLKTFWLLLSLGVFFSTFGTAIWFYLTLINQEINTPLLSNFIWVLSYVCYLSALIYKIRTNVVDFSNKSYFFNTVIYMIASISISYHYLLSPLIALKYSTTLSITYTTIFLVIDLALLFLVITLYYLLHFEKENRSLFFLVTGLLLQLVGDSLFSYFSTQQTYTAGGFVDYIWTTALLLIGFTGYRYSRSISSHEPKKKLPLLQREFLFPYLSIILLTILMIESYDWRINSLSFGWFLIFVMIITRQSFVMIKNKKLFTELQHLAYYDPLTQLGNRLNFINTIDRYLTNESTTRFALILINLNRFKMINDALGHRIGDDVLKEVASRLSLTHNGSLPVFRIGGDEFVILVENDCAVACEDFTSTIIQELHVPFVISDHEFAVKTNIGISIYPKHGENAEDLLKNASTALHHSKTSGKNDFIIYSERLESDVLRKMELEVQLQKAIELNQLSVHYQPKVHLQTKTIVGMEALVRWEHPHLGMISPVEFIPIAEETGLINEIGEWVLRTACVQSKQWQASGYPPLLLSVNVSALQFQNRHFCEVVSSILSETHLQPNHLELEITESIVQNITESVSILKKLKKIGVKCSIDDFGTGYSSLSVLEQLPIDTIKIDKSFIDRLSRGSRSPMVKTIIELGLNLQLNVVAEGIESSSQSTILKEYGCSIGQGYLFSKPINAQHFTELLDALYQKNEFVF</sequence>
<dbReference type="RefSeq" id="WP_159173649.1">
    <property type="nucleotide sequence ID" value="NZ_LR732312.1"/>
</dbReference>
<evidence type="ECO:0000313" key="5">
    <source>
        <dbReference type="Proteomes" id="UP000439752"/>
    </source>
</evidence>
<dbReference type="SUPFAM" id="SSF141868">
    <property type="entry name" value="EAL domain-like"/>
    <property type="match status" value="1"/>
</dbReference>
<dbReference type="EMBL" id="CABWKQ010000027">
    <property type="protein sequence ID" value="VWX37670.1"/>
    <property type="molecule type" value="Genomic_DNA"/>
</dbReference>
<proteinExistence type="predicted"/>
<dbReference type="InterPro" id="IPR000160">
    <property type="entry name" value="GGDEF_dom"/>
</dbReference>
<dbReference type="AlphaFoldDB" id="A0A653IEP1"/>
<gene>
    <name evidence="4" type="ORF">EXIGUO9Y_330094</name>
</gene>
<evidence type="ECO:0000259" key="3">
    <source>
        <dbReference type="PROSITE" id="PS50887"/>
    </source>
</evidence>
<dbReference type="InterPro" id="IPR001633">
    <property type="entry name" value="EAL_dom"/>
</dbReference>
<dbReference type="PANTHER" id="PTHR33121">
    <property type="entry name" value="CYCLIC DI-GMP PHOSPHODIESTERASE PDEF"/>
    <property type="match status" value="1"/>
</dbReference>
<feature type="transmembrane region" description="Helical" evidence="1">
    <location>
        <begin position="32"/>
        <end position="51"/>
    </location>
</feature>
<feature type="transmembrane region" description="Helical" evidence="1">
    <location>
        <begin position="129"/>
        <end position="148"/>
    </location>
</feature>
<dbReference type="Pfam" id="PF00990">
    <property type="entry name" value="GGDEF"/>
    <property type="match status" value="1"/>
</dbReference>
<dbReference type="InterPro" id="IPR043128">
    <property type="entry name" value="Rev_trsase/Diguanyl_cyclase"/>
</dbReference>
<feature type="domain" description="EAL" evidence="2">
    <location>
        <begin position="493"/>
        <end position="745"/>
    </location>
</feature>
<feature type="domain" description="GGDEF" evidence="3">
    <location>
        <begin position="352"/>
        <end position="484"/>
    </location>
</feature>
<evidence type="ECO:0000256" key="1">
    <source>
        <dbReference type="SAM" id="Phobius"/>
    </source>
</evidence>
<feature type="transmembrane region" description="Helical" evidence="1">
    <location>
        <begin position="63"/>
        <end position="85"/>
    </location>
</feature>
<dbReference type="Gene3D" id="3.20.20.450">
    <property type="entry name" value="EAL domain"/>
    <property type="match status" value="1"/>
</dbReference>
<feature type="transmembrane region" description="Helical" evidence="1">
    <location>
        <begin position="222"/>
        <end position="244"/>
    </location>
</feature>
<evidence type="ECO:0008006" key="6">
    <source>
        <dbReference type="Google" id="ProtNLM"/>
    </source>
</evidence>
<dbReference type="PROSITE" id="PS50887">
    <property type="entry name" value="GGDEF"/>
    <property type="match status" value="1"/>
</dbReference>
<organism evidence="4 5">
    <name type="scientific">Exiguobacterium oxidotolerans</name>
    <dbReference type="NCBI Taxonomy" id="223958"/>
    <lineage>
        <taxon>Bacteria</taxon>
        <taxon>Bacillati</taxon>
        <taxon>Bacillota</taxon>
        <taxon>Bacilli</taxon>
        <taxon>Bacillales</taxon>
        <taxon>Bacillales Family XII. Incertae Sedis</taxon>
        <taxon>Exiguobacterium</taxon>
    </lineage>
</organism>
<evidence type="ECO:0000259" key="2">
    <source>
        <dbReference type="PROSITE" id="PS50883"/>
    </source>
</evidence>
<dbReference type="NCBIfam" id="TIGR00254">
    <property type="entry name" value="GGDEF"/>
    <property type="match status" value="1"/>
</dbReference>
<dbReference type="PANTHER" id="PTHR33121:SF71">
    <property type="entry name" value="OXYGEN SENSOR PROTEIN DOSP"/>
    <property type="match status" value="1"/>
</dbReference>
<dbReference type="SMART" id="SM00052">
    <property type="entry name" value="EAL"/>
    <property type="match status" value="1"/>
</dbReference>
<keyword evidence="1" id="KW-0472">Membrane</keyword>
<dbReference type="GO" id="GO:0071111">
    <property type="term" value="F:cyclic-guanylate-specific phosphodiesterase activity"/>
    <property type="evidence" value="ECO:0007669"/>
    <property type="project" value="InterPro"/>
</dbReference>
<feature type="transmembrane region" description="Helical" evidence="1">
    <location>
        <begin position="168"/>
        <end position="187"/>
    </location>
</feature>
<evidence type="ECO:0000313" key="4">
    <source>
        <dbReference type="EMBL" id="VWX37670.1"/>
    </source>
</evidence>
<dbReference type="CDD" id="cd01948">
    <property type="entry name" value="EAL"/>
    <property type="match status" value="1"/>
</dbReference>
<dbReference type="InterPro" id="IPR029787">
    <property type="entry name" value="Nucleotide_cyclase"/>
</dbReference>
<feature type="transmembrane region" description="Helical" evidence="1">
    <location>
        <begin position="196"/>
        <end position="216"/>
    </location>
</feature>
<dbReference type="PROSITE" id="PS50883">
    <property type="entry name" value="EAL"/>
    <property type="match status" value="1"/>
</dbReference>
<keyword evidence="5" id="KW-1185">Reference proteome</keyword>
<reference evidence="4 5" key="1">
    <citation type="submission" date="2019-10" db="EMBL/GenBank/DDBJ databases">
        <authorList>
            <person name="Karimi E."/>
        </authorList>
    </citation>
    <scope>NUCLEOTIDE SEQUENCE [LARGE SCALE GENOMIC DNA]</scope>
    <source>
        <strain evidence="4">Exiguobacterium sp. 9Y</strain>
    </source>
</reference>
<dbReference type="InterPro" id="IPR035919">
    <property type="entry name" value="EAL_sf"/>
</dbReference>
<accession>A0A653IEP1</accession>
<name>A0A653IEP1_9BACL</name>
<dbReference type="Proteomes" id="UP000439752">
    <property type="component" value="Unassembled WGS sequence"/>
</dbReference>
<protein>
    <recommendedName>
        <fullName evidence="6">GGDEF-domain containing protein</fullName>
    </recommendedName>
</protein>
<dbReference type="FunFam" id="3.20.20.450:FF:000001">
    <property type="entry name" value="Cyclic di-GMP phosphodiesterase yahA"/>
    <property type="match status" value="1"/>
</dbReference>
<dbReference type="Pfam" id="PF00563">
    <property type="entry name" value="EAL"/>
    <property type="match status" value="1"/>
</dbReference>
<dbReference type="Gene3D" id="3.30.70.270">
    <property type="match status" value="1"/>
</dbReference>
<feature type="transmembrane region" description="Helical" evidence="1">
    <location>
        <begin position="265"/>
        <end position="281"/>
    </location>
</feature>
<dbReference type="SMART" id="SM00267">
    <property type="entry name" value="GGDEF"/>
    <property type="match status" value="1"/>
</dbReference>